<evidence type="ECO:0000313" key="10">
    <source>
        <dbReference type="Proteomes" id="UP000094112"/>
    </source>
</evidence>
<evidence type="ECO:0000256" key="5">
    <source>
        <dbReference type="SAM" id="MobiDB-lite"/>
    </source>
</evidence>
<feature type="compositionally biased region" description="Basic and acidic residues" evidence="5">
    <location>
        <begin position="683"/>
        <end position="698"/>
    </location>
</feature>
<evidence type="ECO:0000313" key="9">
    <source>
        <dbReference type="EMBL" id="ODQ59367.1"/>
    </source>
</evidence>
<proteinExistence type="predicted"/>
<feature type="domain" description="VASt" evidence="8">
    <location>
        <begin position="727"/>
        <end position="907"/>
    </location>
</feature>
<dbReference type="GeneID" id="30197959"/>
<dbReference type="Pfam" id="PF16016">
    <property type="entry name" value="VASt"/>
    <property type="match status" value="1"/>
</dbReference>
<feature type="non-terminal residue" evidence="9">
    <location>
        <position position="1123"/>
    </location>
</feature>
<dbReference type="InterPro" id="IPR004148">
    <property type="entry name" value="BAR_dom"/>
</dbReference>
<evidence type="ECO:0000256" key="6">
    <source>
        <dbReference type="SAM" id="Phobius"/>
    </source>
</evidence>
<dbReference type="SMART" id="SM00233">
    <property type="entry name" value="PH"/>
    <property type="match status" value="1"/>
</dbReference>
<dbReference type="PROSITE" id="PS51778">
    <property type="entry name" value="VAST"/>
    <property type="match status" value="1"/>
</dbReference>
<dbReference type="GO" id="GO:0005737">
    <property type="term" value="C:cytoplasm"/>
    <property type="evidence" value="ECO:0007669"/>
    <property type="project" value="InterPro"/>
</dbReference>
<dbReference type="RefSeq" id="XP_019038574.1">
    <property type="nucleotide sequence ID" value="XM_019180713.1"/>
</dbReference>
<dbReference type="PANTHER" id="PTHR14248">
    <property type="entry name" value="CYCLIN Y, ISOFORM A"/>
    <property type="match status" value="1"/>
</dbReference>
<evidence type="ECO:0000256" key="2">
    <source>
        <dbReference type="ARBA" id="ARBA00022692"/>
    </source>
</evidence>
<accession>A0A1E3P3A4</accession>
<dbReference type="PROSITE" id="PS50003">
    <property type="entry name" value="PH_DOMAIN"/>
    <property type="match status" value="1"/>
</dbReference>
<dbReference type="GO" id="GO:0016020">
    <property type="term" value="C:membrane"/>
    <property type="evidence" value="ECO:0007669"/>
    <property type="project" value="UniProtKB-SubCell"/>
</dbReference>
<reference evidence="9 10" key="1">
    <citation type="journal article" date="2016" name="Proc. Natl. Acad. Sci. U.S.A.">
        <title>Comparative genomics of biotechnologically important yeasts.</title>
        <authorList>
            <person name="Riley R."/>
            <person name="Haridas S."/>
            <person name="Wolfe K.H."/>
            <person name="Lopes M.R."/>
            <person name="Hittinger C.T."/>
            <person name="Goeker M."/>
            <person name="Salamov A.A."/>
            <person name="Wisecaver J.H."/>
            <person name="Long T.M."/>
            <person name="Calvey C.H."/>
            <person name="Aerts A.L."/>
            <person name="Barry K.W."/>
            <person name="Choi C."/>
            <person name="Clum A."/>
            <person name="Coughlan A.Y."/>
            <person name="Deshpande S."/>
            <person name="Douglass A.P."/>
            <person name="Hanson S.J."/>
            <person name="Klenk H.-P."/>
            <person name="LaButti K.M."/>
            <person name="Lapidus A."/>
            <person name="Lindquist E.A."/>
            <person name="Lipzen A.M."/>
            <person name="Meier-Kolthoff J.P."/>
            <person name="Ohm R.A."/>
            <person name="Otillar R.P."/>
            <person name="Pangilinan J.L."/>
            <person name="Peng Y."/>
            <person name="Rokas A."/>
            <person name="Rosa C.A."/>
            <person name="Scheuner C."/>
            <person name="Sibirny A.A."/>
            <person name="Slot J.C."/>
            <person name="Stielow J.B."/>
            <person name="Sun H."/>
            <person name="Kurtzman C.P."/>
            <person name="Blackwell M."/>
            <person name="Grigoriev I.V."/>
            <person name="Jeffries T.W."/>
        </authorList>
    </citation>
    <scope>NUCLEOTIDE SEQUENCE [LARGE SCALE GENOMIC DNA]</scope>
    <source>
        <strain evidence="10">ATCC 58044 / CBS 1984 / NCYC 433 / NRRL Y-366-8</strain>
    </source>
</reference>
<gene>
    <name evidence="9" type="ORF">WICANDRAFT_16864</name>
</gene>
<dbReference type="SUPFAM" id="SSF103657">
    <property type="entry name" value="BAR/IMD domain-like"/>
    <property type="match status" value="1"/>
</dbReference>
<name>A0A1E3P3A4_WICAA</name>
<dbReference type="Pfam" id="PF16746">
    <property type="entry name" value="BAR_3"/>
    <property type="match status" value="1"/>
</dbReference>
<keyword evidence="2 6" id="KW-0812">Transmembrane</keyword>
<feature type="non-terminal residue" evidence="9">
    <location>
        <position position="1"/>
    </location>
</feature>
<keyword evidence="3 6" id="KW-1133">Transmembrane helix</keyword>
<evidence type="ECO:0000259" key="7">
    <source>
        <dbReference type="PROSITE" id="PS50003"/>
    </source>
</evidence>
<feature type="domain" description="PH" evidence="7">
    <location>
        <begin position="278"/>
        <end position="379"/>
    </location>
</feature>
<dbReference type="AlphaFoldDB" id="A0A1E3P3A4"/>
<dbReference type="InterPro" id="IPR011993">
    <property type="entry name" value="PH-like_dom_sf"/>
</dbReference>
<feature type="region of interest" description="Disordered" evidence="5">
    <location>
        <begin position="683"/>
        <end position="702"/>
    </location>
</feature>
<dbReference type="InterPro" id="IPR001849">
    <property type="entry name" value="PH_domain"/>
</dbReference>
<evidence type="ECO:0000256" key="1">
    <source>
        <dbReference type="ARBA" id="ARBA00004370"/>
    </source>
</evidence>
<dbReference type="SUPFAM" id="SSF50729">
    <property type="entry name" value="PH domain-like"/>
    <property type="match status" value="1"/>
</dbReference>
<dbReference type="InterPro" id="IPR031968">
    <property type="entry name" value="VASt"/>
</dbReference>
<evidence type="ECO:0000256" key="4">
    <source>
        <dbReference type="ARBA" id="ARBA00023136"/>
    </source>
</evidence>
<evidence type="ECO:0000256" key="3">
    <source>
        <dbReference type="ARBA" id="ARBA00022989"/>
    </source>
</evidence>
<keyword evidence="4 6" id="KW-0472">Membrane</keyword>
<dbReference type="CDD" id="cd13280">
    <property type="entry name" value="PH_SIP3"/>
    <property type="match status" value="1"/>
</dbReference>
<dbReference type="OrthoDB" id="10070851at2759"/>
<organism evidence="9 10">
    <name type="scientific">Wickerhamomyces anomalus (strain ATCC 58044 / CBS 1984 / NCYC 433 / NRRL Y-366-8)</name>
    <name type="common">Yeast</name>
    <name type="synonym">Hansenula anomala</name>
    <dbReference type="NCBI Taxonomy" id="683960"/>
    <lineage>
        <taxon>Eukaryota</taxon>
        <taxon>Fungi</taxon>
        <taxon>Dikarya</taxon>
        <taxon>Ascomycota</taxon>
        <taxon>Saccharomycotina</taxon>
        <taxon>Saccharomycetes</taxon>
        <taxon>Phaffomycetales</taxon>
        <taxon>Wickerhamomycetaceae</taxon>
        <taxon>Wickerhamomyces</taxon>
    </lineage>
</organism>
<comment type="subcellular location">
    <subcellularLocation>
        <location evidence="1">Membrane</location>
    </subcellularLocation>
</comment>
<dbReference type="Pfam" id="PF00169">
    <property type="entry name" value="PH"/>
    <property type="match status" value="1"/>
</dbReference>
<dbReference type="Gene3D" id="1.20.1270.60">
    <property type="entry name" value="Arfaptin homology (AH) domain/BAR domain"/>
    <property type="match status" value="1"/>
</dbReference>
<dbReference type="STRING" id="683960.A0A1E3P3A4"/>
<dbReference type="Proteomes" id="UP000094112">
    <property type="component" value="Unassembled WGS sequence"/>
</dbReference>
<dbReference type="InterPro" id="IPR042067">
    <property type="entry name" value="Sip3_PH"/>
</dbReference>
<dbReference type="EMBL" id="KV454211">
    <property type="protein sequence ID" value="ODQ59367.1"/>
    <property type="molecule type" value="Genomic_DNA"/>
</dbReference>
<dbReference type="InterPro" id="IPR027267">
    <property type="entry name" value="AH/BAR_dom_sf"/>
</dbReference>
<dbReference type="Gene3D" id="2.30.29.30">
    <property type="entry name" value="Pleckstrin-homology domain (PH domain)/Phosphotyrosine-binding domain (PTB)"/>
    <property type="match status" value="1"/>
</dbReference>
<feature type="transmembrane region" description="Helical" evidence="6">
    <location>
        <begin position="952"/>
        <end position="971"/>
    </location>
</feature>
<keyword evidence="10" id="KW-1185">Reference proteome</keyword>
<protein>
    <submittedName>
        <fullName evidence="9">Uncharacterized protein</fullName>
    </submittedName>
</protein>
<evidence type="ECO:0000259" key="8">
    <source>
        <dbReference type="PROSITE" id="PS51778"/>
    </source>
</evidence>
<sequence>IKLISIKLKEAALDSPTFRTGVNYFNSQIDHTEQWIEGLLKSLRKYPQQFNDFKEVNNVLFNQLIPDFLKDGLINQDNSSSILDTSKTNLSSLWEGNLKLLDVKETEIVQLLTDLQRTHLKHYREIRKNFEFFQNKFDSLLSKYSSQSKTKEPSALREDAFQLFEVRKSYLNASLEICVEISKLHQSLDSCLVELAELLFKDKDSFDEKYFEKVKAWSGAVADSVSTLLGDMIQSKNQIEDATISQFAPSRDLIQHNPALINPNTLTDPDPENPDDKSYEKHGWLFMKTTVGKPARQIWVRRWVFVKSGIFGLFSIAPSKNFVQETDKIGVLLSNIRYAPDEDRRFCFEIKTIDATIIFQAENLKELKSWLRVFSLEKQRAIENSDSEAGEYAFGRYPPLLYEFASTSLTSVDLELTTSRAENTRNDDSQTTVVSSYLSQLVGGNENLDFRYSGSAGEFQEPDINTPITTKMSKCAILAHAFLDSTVIPTAVTANIWGSVNWGMYYVSDSSVQPNNKAKAIQSRENNLGSLSKAERYPHYYPQHLKNYDVQLKALFDTGIPKEELVVTHFSCLWSLNPKQELSGRCFVTTQNCYFYLNSTGFVALLKKPLVELVAVDVTVEKDWDTLKVYDIEGLNMKGRIFLDDGRLIQKKIDLLINNLAKDKPKPQSEIIPLLESIESEELQKSERKQSLRRKDGADITPPLNSELQSFQPFSGVVSHNKSMKTNYYNEFDQSTVKTLDAPAKAVFHMLFGDHSSILREAITFLIHDEFITTPWYQNGSELTRNITFKMRLSKKLVSIRDSDGSVTSGYIQSIEDFVDGKYYRIREQRIPVKLASGDSIQLIKKYVIIEVDARTSKLFIFSKVAHTQSSYKSFLASFIKSSTKRLVKDEDKLIIDSVANSIQRLGSHGKVIKAIRTYGNLSKAEGKYTEPNTSMFEFTFNMMLNFYLKRFFYVFAAGILEFSKLFFSGCFRLIKALSMNKLILLLLGISVFFNIFLSGRSTVSFWTAKRAEHLVKDFAHELSINKMERSIYLNDLDALSGFNFNESSECFDKFMSSKIRDDSGSQTDSRFREARHQLAVKRNELLVELKILEKVEKELVAGSWKNFLLSELHLCKVSLDDM</sequence>
<feature type="transmembrane region" description="Helical" evidence="6">
    <location>
        <begin position="983"/>
        <end position="1000"/>
    </location>
</feature>